<evidence type="ECO:0000256" key="1">
    <source>
        <dbReference type="SAM" id="MobiDB-lite"/>
    </source>
</evidence>
<feature type="compositionally biased region" description="Basic and acidic residues" evidence="1">
    <location>
        <begin position="357"/>
        <end position="374"/>
    </location>
</feature>
<keyword evidence="4" id="KW-1185">Reference proteome</keyword>
<protein>
    <recommendedName>
        <fullName evidence="5">OmpA family protein</fullName>
    </recommendedName>
</protein>
<reference evidence="3 4" key="1">
    <citation type="submission" date="2019-10" db="EMBL/GenBank/DDBJ databases">
        <title>A soil myxobacterium in the family Polyangiaceae.</title>
        <authorList>
            <person name="Li Y."/>
            <person name="Wang J."/>
        </authorList>
    </citation>
    <scope>NUCLEOTIDE SEQUENCE [LARGE SCALE GENOMIC DNA]</scope>
    <source>
        <strain evidence="3 4">DSM 14734</strain>
    </source>
</reference>
<dbReference type="Gene3D" id="3.30.1330.60">
    <property type="entry name" value="OmpA-like domain"/>
    <property type="match status" value="1"/>
</dbReference>
<sequence length="526" mass="55433">MRARKGWAGLLALALGFSLAGSSSAQENKARLDEGIRIDQLQPASPESPFLRALGPHEKGANTIEFAFGLSLDYGMGLLKAVTIDDQGDETVAATPVQNALLAHVGGSITPLPWLTVDLALPVGLYVGGDTAAFDKYGVLVRPPETFGVGDLRAGLHFRPINKKAFTFIAGGRFWAPVGSTTSYLSDKKLRAEVDLGVASEKGSLRWGCTAFISPLFFIAVPGSDGERIALACAAQYKAASFLWVGLEPSFAMFNQTHAYVGSDSQRQDDPPSSIDLQIEPLASVRMAFGGMQVGVSAGPGFGGAAGSPGFRGVLSLAYVGGGRPAPLPPKPPPDRDLDKILDADDACPDEAGPDNADPKERGCPSSDKDGDGIRDEEDACPQSPGVKHASAEANGCPDVDNDQLPEPVDKCPTEPGAAPEGCPKYARLKGDSFEIKPPIRFSRGDELTPEGHAALEEIAATMRANPKIEQVSVSLGTKGVSADLSDRRAQAIIFVLRSGSLDSNRYELVLRDDLRAGTVQARIIK</sequence>
<dbReference type="SUPFAM" id="SSF103647">
    <property type="entry name" value="TSP type-3 repeat"/>
    <property type="match status" value="1"/>
</dbReference>
<proteinExistence type="predicted"/>
<feature type="compositionally biased region" description="Acidic residues" evidence="1">
    <location>
        <begin position="344"/>
        <end position="353"/>
    </location>
</feature>
<accession>A0A6N7PNA5</accession>
<feature type="chain" id="PRO_5026687738" description="OmpA family protein" evidence="2">
    <location>
        <begin position="26"/>
        <end position="526"/>
    </location>
</feature>
<evidence type="ECO:0000313" key="3">
    <source>
        <dbReference type="EMBL" id="MRG91624.1"/>
    </source>
</evidence>
<feature type="region of interest" description="Disordered" evidence="1">
    <location>
        <begin position="325"/>
        <end position="419"/>
    </location>
</feature>
<dbReference type="GO" id="GO:0005509">
    <property type="term" value="F:calcium ion binding"/>
    <property type="evidence" value="ECO:0007669"/>
    <property type="project" value="InterPro"/>
</dbReference>
<feature type="signal peptide" evidence="2">
    <location>
        <begin position="1"/>
        <end position="25"/>
    </location>
</feature>
<dbReference type="RefSeq" id="WP_153818515.1">
    <property type="nucleotide sequence ID" value="NZ_WJIE01000002.1"/>
</dbReference>
<evidence type="ECO:0008006" key="5">
    <source>
        <dbReference type="Google" id="ProtNLM"/>
    </source>
</evidence>
<dbReference type="InterPro" id="IPR028974">
    <property type="entry name" value="TSP_type-3_rpt"/>
</dbReference>
<dbReference type="SUPFAM" id="SSF103088">
    <property type="entry name" value="OmpA-like"/>
    <property type="match status" value="1"/>
</dbReference>
<dbReference type="AlphaFoldDB" id="A0A6N7PNA5"/>
<feature type="compositionally biased region" description="Basic and acidic residues" evidence="1">
    <location>
        <begin position="333"/>
        <end position="343"/>
    </location>
</feature>
<dbReference type="OrthoDB" id="5485167at2"/>
<comment type="caution">
    <text evidence="3">The sequence shown here is derived from an EMBL/GenBank/DDBJ whole genome shotgun (WGS) entry which is preliminary data.</text>
</comment>
<dbReference type="Gene3D" id="4.10.1080.10">
    <property type="entry name" value="TSP type-3 repeat"/>
    <property type="match status" value="1"/>
</dbReference>
<dbReference type="EMBL" id="WJIE01000002">
    <property type="protein sequence ID" value="MRG91624.1"/>
    <property type="molecule type" value="Genomic_DNA"/>
</dbReference>
<name>A0A6N7PNA5_9BACT</name>
<organism evidence="3 4">
    <name type="scientific">Polyangium spumosum</name>
    <dbReference type="NCBI Taxonomy" id="889282"/>
    <lineage>
        <taxon>Bacteria</taxon>
        <taxon>Pseudomonadati</taxon>
        <taxon>Myxococcota</taxon>
        <taxon>Polyangia</taxon>
        <taxon>Polyangiales</taxon>
        <taxon>Polyangiaceae</taxon>
        <taxon>Polyangium</taxon>
    </lineage>
</organism>
<dbReference type="Proteomes" id="UP000440224">
    <property type="component" value="Unassembled WGS sequence"/>
</dbReference>
<evidence type="ECO:0000313" key="4">
    <source>
        <dbReference type="Proteomes" id="UP000440224"/>
    </source>
</evidence>
<keyword evidence="2" id="KW-0732">Signal</keyword>
<dbReference type="InterPro" id="IPR036737">
    <property type="entry name" value="OmpA-like_sf"/>
</dbReference>
<gene>
    <name evidence="3" type="ORF">GF068_06760</name>
</gene>
<evidence type="ECO:0000256" key="2">
    <source>
        <dbReference type="SAM" id="SignalP"/>
    </source>
</evidence>